<organism evidence="2 3">
    <name type="scientific">Lithocarpus litseifolius</name>
    <dbReference type="NCBI Taxonomy" id="425828"/>
    <lineage>
        <taxon>Eukaryota</taxon>
        <taxon>Viridiplantae</taxon>
        <taxon>Streptophyta</taxon>
        <taxon>Embryophyta</taxon>
        <taxon>Tracheophyta</taxon>
        <taxon>Spermatophyta</taxon>
        <taxon>Magnoliopsida</taxon>
        <taxon>eudicotyledons</taxon>
        <taxon>Gunneridae</taxon>
        <taxon>Pentapetalae</taxon>
        <taxon>rosids</taxon>
        <taxon>fabids</taxon>
        <taxon>Fagales</taxon>
        <taxon>Fagaceae</taxon>
        <taxon>Lithocarpus</taxon>
    </lineage>
</organism>
<protein>
    <recommendedName>
        <fullName evidence="4">CCHC-type domain-containing protein</fullName>
    </recommendedName>
</protein>
<gene>
    <name evidence="2" type="ORF">SO802_026713</name>
</gene>
<evidence type="ECO:0000256" key="1">
    <source>
        <dbReference type="SAM" id="MobiDB-lite"/>
    </source>
</evidence>
<keyword evidence="3" id="KW-1185">Reference proteome</keyword>
<dbReference type="Proteomes" id="UP001459277">
    <property type="component" value="Unassembled WGS sequence"/>
</dbReference>
<name>A0AAW2C2I6_9ROSI</name>
<evidence type="ECO:0008006" key="4">
    <source>
        <dbReference type="Google" id="ProtNLM"/>
    </source>
</evidence>
<sequence>MPGQSEWVQTGHAAPVAPHVYKPPGRPPKLRKKAPDEPRNAYRVSRMNKTIKCGKCHKEGHNSRGCKAIITGETTWQRRQRLQKDKVPRSGVVGVASVVGASAVACVARQINGGGTTMATRGKENISSAAKSKAVGGKGRTSRPSKFQPVGGKGST</sequence>
<evidence type="ECO:0000313" key="2">
    <source>
        <dbReference type="EMBL" id="KAK9991728.1"/>
    </source>
</evidence>
<feature type="region of interest" description="Disordered" evidence="1">
    <location>
        <begin position="1"/>
        <end position="46"/>
    </location>
</feature>
<evidence type="ECO:0000313" key="3">
    <source>
        <dbReference type="Proteomes" id="UP001459277"/>
    </source>
</evidence>
<accession>A0AAW2C2I6</accession>
<proteinExistence type="predicted"/>
<comment type="caution">
    <text evidence="2">The sequence shown here is derived from an EMBL/GenBank/DDBJ whole genome shotgun (WGS) entry which is preliminary data.</text>
</comment>
<feature type="region of interest" description="Disordered" evidence="1">
    <location>
        <begin position="114"/>
        <end position="156"/>
    </location>
</feature>
<dbReference type="AlphaFoldDB" id="A0AAW2C2I6"/>
<reference evidence="2 3" key="1">
    <citation type="submission" date="2024-01" db="EMBL/GenBank/DDBJ databases">
        <title>A telomere-to-telomere, gap-free genome of sweet tea (Lithocarpus litseifolius).</title>
        <authorList>
            <person name="Zhou J."/>
        </authorList>
    </citation>
    <scope>NUCLEOTIDE SEQUENCE [LARGE SCALE GENOMIC DNA]</scope>
    <source>
        <strain evidence="2">Zhou-2022a</strain>
        <tissue evidence="2">Leaf</tissue>
    </source>
</reference>
<dbReference type="EMBL" id="JAZDWU010000009">
    <property type="protein sequence ID" value="KAK9991728.1"/>
    <property type="molecule type" value="Genomic_DNA"/>
</dbReference>